<dbReference type="OrthoDB" id="2427603at2"/>
<dbReference type="EMBL" id="LNQN01000002">
    <property type="protein sequence ID" value="KSU83039.1"/>
    <property type="molecule type" value="Genomic_DNA"/>
</dbReference>
<sequence length="143" mass="16192">MMKWVLVFVLLIGGIGYFGYKALVTYGANKLVNEVSTQIVDNKDIDKLMDDPAIEQYVEDGKDLDSLAEEKDLPFHTKEKAMKTVINKVGLDQLKEMKNKALDGVSQDERREMEATLEAKLSAKEMKALKLVALKEIKKRQSQ</sequence>
<proteinExistence type="predicted"/>
<reference evidence="1 2" key="1">
    <citation type="journal article" date="2014" name="Antonie Van Leeuwenhoek">
        <title>Fictibacillus enclensis sp. nov., isolated from marine sediment.</title>
        <authorList>
            <person name="Dastager S.G."/>
            <person name="Mawlankar R."/>
            <person name="Srinivasan K."/>
            <person name="Tang S.K."/>
            <person name="Lee J.C."/>
            <person name="Ramana V.V."/>
            <person name="Shouche Y.S."/>
        </authorList>
    </citation>
    <scope>NUCLEOTIDE SEQUENCE [LARGE SCALE GENOMIC DNA]</scope>
    <source>
        <strain evidence="1 2">NIO-1003</strain>
    </source>
</reference>
<name>A0A0V8J7D9_9BACL</name>
<evidence type="ECO:0000313" key="2">
    <source>
        <dbReference type="Proteomes" id="UP000054099"/>
    </source>
</evidence>
<dbReference type="Proteomes" id="UP000054099">
    <property type="component" value="Unassembled WGS sequence"/>
</dbReference>
<keyword evidence="2" id="KW-1185">Reference proteome</keyword>
<comment type="caution">
    <text evidence="1">The sequence shown here is derived from an EMBL/GenBank/DDBJ whole genome shotgun (WGS) entry which is preliminary data.</text>
</comment>
<dbReference type="AlphaFoldDB" id="A0A0V8J7D9"/>
<organism evidence="1 2">
    <name type="scientific">Fictibacillus enclensis</name>
    <dbReference type="NCBI Taxonomy" id="1017270"/>
    <lineage>
        <taxon>Bacteria</taxon>
        <taxon>Bacillati</taxon>
        <taxon>Bacillota</taxon>
        <taxon>Bacilli</taxon>
        <taxon>Bacillales</taxon>
        <taxon>Fictibacillaceae</taxon>
        <taxon>Fictibacillus</taxon>
    </lineage>
</organism>
<evidence type="ECO:0008006" key="3">
    <source>
        <dbReference type="Google" id="ProtNLM"/>
    </source>
</evidence>
<evidence type="ECO:0000313" key="1">
    <source>
        <dbReference type="EMBL" id="KSU83039.1"/>
    </source>
</evidence>
<protein>
    <recommendedName>
        <fullName evidence="3">Phenylalanyl-tRNA synthetase subunit beta</fullName>
    </recommendedName>
</protein>
<accession>A0A0V8J7D9</accession>
<gene>
    <name evidence="1" type="ORF">AS030_10620</name>
</gene>
<dbReference type="RefSeq" id="WP_061971769.1">
    <property type="nucleotide sequence ID" value="NZ_FMAV01000002.1"/>
</dbReference>